<evidence type="ECO:0000313" key="2">
    <source>
        <dbReference type="Proteomes" id="UP000558488"/>
    </source>
</evidence>
<dbReference type="AlphaFoldDB" id="A0A7J7ZJ55"/>
<protein>
    <submittedName>
        <fullName evidence="1">Uncharacterized protein</fullName>
    </submittedName>
</protein>
<organism evidence="1 2">
    <name type="scientific">Pipistrellus kuhlii</name>
    <name type="common">Kuhl's pipistrelle</name>
    <dbReference type="NCBI Taxonomy" id="59472"/>
    <lineage>
        <taxon>Eukaryota</taxon>
        <taxon>Metazoa</taxon>
        <taxon>Chordata</taxon>
        <taxon>Craniata</taxon>
        <taxon>Vertebrata</taxon>
        <taxon>Euteleostomi</taxon>
        <taxon>Mammalia</taxon>
        <taxon>Eutheria</taxon>
        <taxon>Laurasiatheria</taxon>
        <taxon>Chiroptera</taxon>
        <taxon>Yangochiroptera</taxon>
        <taxon>Vespertilionidae</taxon>
        <taxon>Pipistrellus</taxon>
    </lineage>
</organism>
<sequence>MYKKQLLEMDSSMADGIATRQVPEFSGISSAALTDLSFLLLATFWLPAIHGEPSKDALSLFSLNTKGRWGGGGDKKRCLPPSFLFTVATCQRSNVEATDPKFMGLVHGPVPRGPASLILYPDARCLPRKCFIVGIHKSWKIILPARFSSISLWACICHNFTRPSSCPTPSFTHSFNILYNKRLICKFSPPPGVRLGV</sequence>
<evidence type="ECO:0000313" key="1">
    <source>
        <dbReference type="EMBL" id="KAF6374293.1"/>
    </source>
</evidence>
<gene>
    <name evidence="1" type="ORF">mPipKuh1_009516</name>
</gene>
<proteinExistence type="predicted"/>
<dbReference type="EMBL" id="JACAGB010000003">
    <property type="protein sequence ID" value="KAF6374293.1"/>
    <property type="molecule type" value="Genomic_DNA"/>
</dbReference>
<keyword evidence="2" id="KW-1185">Reference proteome</keyword>
<name>A0A7J7ZJ55_PIPKU</name>
<accession>A0A7J7ZJ55</accession>
<dbReference type="Proteomes" id="UP000558488">
    <property type="component" value="Unassembled WGS sequence"/>
</dbReference>
<reference evidence="1 2" key="1">
    <citation type="journal article" date="2020" name="Nature">
        <title>Six reference-quality genomes reveal evolution of bat adaptations.</title>
        <authorList>
            <person name="Jebb D."/>
            <person name="Huang Z."/>
            <person name="Pippel M."/>
            <person name="Hughes G.M."/>
            <person name="Lavrichenko K."/>
            <person name="Devanna P."/>
            <person name="Winkler S."/>
            <person name="Jermiin L.S."/>
            <person name="Skirmuntt E.C."/>
            <person name="Katzourakis A."/>
            <person name="Burkitt-Gray L."/>
            <person name="Ray D.A."/>
            <person name="Sullivan K.A.M."/>
            <person name="Roscito J.G."/>
            <person name="Kirilenko B.M."/>
            <person name="Davalos L.M."/>
            <person name="Corthals A.P."/>
            <person name="Power M.L."/>
            <person name="Jones G."/>
            <person name="Ransome R.D."/>
            <person name="Dechmann D.K.N."/>
            <person name="Locatelli A.G."/>
            <person name="Puechmaille S.J."/>
            <person name="Fedrigo O."/>
            <person name="Jarvis E.D."/>
            <person name="Hiller M."/>
            <person name="Vernes S.C."/>
            <person name="Myers E.W."/>
            <person name="Teeling E.C."/>
        </authorList>
    </citation>
    <scope>NUCLEOTIDE SEQUENCE [LARGE SCALE GENOMIC DNA]</scope>
    <source>
        <strain evidence="1">MPipKuh1</strain>
        <tissue evidence="1">Flight muscle</tissue>
    </source>
</reference>
<comment type="caution">
    <text evidence="1">The sequence shown here is derived from an EMBL/GenBank/DDBJ whole genome shotgun (WGS) entry which is preliminary data.</text>
</comment>